<comment type="caution">
    <text evidence="6">The sequence shown here is derived from an EMBL/GenBank/DDBJ whole genome shotgun (WGS) entry which is preliminary data.</text>
</comment>
<feature type="domain" description="Response regulatory" evidence="5">
    <location>
        <begin position="617"/>
        <end position="733"/>
    </location>
</feature>
<dbReference type="Pfam" id="PF00072">
    <property type="entry name" value="Response_reg"/>
    <property type="match status" value="1"/>
</dbReference>
<accession>A0ABS6MPK7</accession>
<dbReference type="Proteomes" id="UP000704611">
    <property type="component" value="Unassembled WGS sequence"/>
</dbReference>
<keyword evidence="4" id="KW-1133">Transmembrane helix</keyword>
<keyword evidence="3" id="KW-0175">Coiled coil</keyword>
<keyword evidence="7" id="KW-1185">Reference proteome</keyword>
<sequence>MKSLYSNFTLTGGNIILTNIFRQLIVPWLLALLLSWILVIVWLHNEVRNQQLQQIQQLALTVNYAVQANLPANDSEQLANQLRQIHNSSGLSVQYIAAYNAQSQLIASSGTARPAPVIDVVADIYQVSSQSDGTLRAVLPVSAGLGSERPTAAPPLADNGFVVIVFNTKQPDGLLWLVPLALLTVALAVGLVVSIGSVKRGQLRLATDVELIAHHCRRLQNTGQQREIAGSLIPALEPLRHAFNDLANILEQNQQATEQLVQQLTQRAHHVTAQLAEQEQQRQMLTTKQQEQQRHLQHWFEQTMLLWHRKEQLQPAQLRRLLQMHLLAGQYQFSAHSLKGQPVVLSNWLAEQRDELNEMLPSAAISLDWQEHSANLTYTVNICQKTLKSLLQALLTLCFRIEDISKVAISLQLQPDEPQPVLRLTASCNGNGLPGHCRELIAAGDPLGLQWSDADLALLNSIKSAGAVFSSQSLDGLGCILELTVPVQAEPVSGVKMLQHILVFDADEERGQLRCSALKGLASQVSKCQKLTELSQFIEHKAFDLILLFLPQYSDTVNSQQIVRFRQLNPTILCFAAPDALPQWQKLIPDVLATQQFCLGMVQEIAEQSSIPSKLQQILVVDDNETNLAFVQVLLKNKPLVLHTATTAAEVFSLCQQQRFDMILLDIQLPDMSGVDIAKQLRQMPDYRQIPIVAFTAHAMPAEIERYREAGMDDIVFKPLEPARLDTLLTKFSLAHRQN</sequence>
<protein>
    <submittedName>
        <fullName evidence="6">Response regulator</fullName>
    </submittedName>
</protein>
<evidence type="ECO:0000256" key="4">
    <source>
        <dbReference type="SAM" id="Phobius"/>
    </source>
</evidence>
<evidence type="ECO:0000313" key="6">
    <source>
        <dbReference type="EMBL" id="MBV2130716.1"/>
    </source>
</evidence>
<evidence type="ECO:0000259" key="5">
    <source>
        <dbReference type="PROSITE" id="PS50110"/>
    </source>
</evidence>
<evidence type="ECO:0000256" key="2">
    <source>
        <dbReference type="PROSITE-ProRule" id="PRU00169"/>
    </source>
</evidence>
<keyword evidence="4" id="KW-0812">Transmembrane</keyword>
<dbReference type="PANTHER" id="PTHR45339:SF3">
    <property type="entry name" value="HISTIDINE KINASE"/>
    <property type="match status" value="1"/>
</dbReference>
<dbReference type="CDD" id="cd17546">
    <property type="entry name" value="REC_hyHK_CKI1_RcsC-like"/>
    <property type="match status" value="1"/>
</dbReference>
<keyword evidence="4" id="KW-0472">Membrane</keyword>
<reference evidence="6 7" key="1">
    <citation type="submission" date="2021-06" db="EMBL/GenBank/DDBJ databases">
        <title>Rheinheimera indica sp. nov., isolated from deep-sea sediment.</title>
        <authorList>
            <person name="Wang Z."/>
            <person name="Zhang X.-Y."/>
        </authorList>
    </citation>
    <scope>NUCLEOTIDE SEQUENCE [LARGE SCALE GENOMIC DNA]</scope>
    <source>
        <strain evidence="6 7">SM2107</strain>
    </source>
</reference>
<gene>
    <name evidence="6" type="ORF">KQY15_16590</name>
</gene>
<feature type="transmembrane region" description="Helical" evidence="4">
    <location>
        <begin position="174"/>
        <end position="195"/>
    </location>
</feature>
<keyword evidence="1 2" id="KW-0597">Phosphoprotein</keyword>
<evidence type="ECO:0000256" key="1">
    <source>
        <dbReference type="ARBA" id="ARBA00022553"/>
    </source>
</evidence>
<dbReference type="SMART" id="SM00448">
    <property type="entry name" value="REC"/>
    <property type="match status" value="1"/>
</dbReference>
<proteinExistence type="predicted"/>
<dbReference type="PROSITE" id="PS50110">
    <property type="entry name" value="RESPONSE_REGULATORY"/>
    <property type="match status" value="1"/>
</dbReference>
<dbReference type="EMBL" id="JAHRID010000009">
    <property type="protein sequence ID" value="MBV2130716.1"/>
    <property type="molecule type" value="Genomic_DNA"/>
</dbReference>
<evidence type="ECO:0000256" key="3">
    <source>
        <dbReference type="SAM" id="Coils"/>
    </source>
</evidence>
<organism evidence="6 7">
    <name type="scientific">Arsukibacterium indicum</name>
    <dbReference type="NCBI Taxonomy" id="2848612"/>
    <lineage>
        <taxon>Bacteria</taxon>
        <taxon>Pseudomonadati</taxon>
        <taxon>Pseudomonadota</taxon>
        <taxon>Gammaproteobacteria</taxon>
        <taxon>Chromatiales</taxon>
        <taxon>Chromatiaceae</taxon>
        <taxon>Arsukibacterium</taxon>
    </lineage>
</organism>
<dbReference type="InterPro" id="IPR001789">
    <property type="entry name" value="Sig_transdc_resp-reg_receiver"/>
</dbReference>
<evidence type="ECO:0000313" key="7">
    <source>
        <dbReference type="Proteomes" id="UP000704611"/>
    </source>
</evidence>
<feature type="transmembrane region" description="Helical" evidence="4">
    <location>
        <begin position="20"/>
        <end position="43"/>
    </location>
</feature>
<dbReference type="PANTHER" id="PTHR45339">
    <property type="entry name" value="HYBRID SIGNAL TRANSDUCTION HISTIDINE KINASE J"/>
    <property type="match status" value="1"/>
</dbReference>
<feature type="modified residue" description="4-aspartylphosphate" evidence="2">
    <location>
        <position position="666"/>
    </location>
</feature>
<dbReference type="RefSeq" id="WP_217671036.1">
    <property type="nucleotide sequence ID" value="NZ_JAHRID010000009.1"/>
</dbReference>
<name>A0ABS6MPK7_9GAMM</name>
<feature type="coiled-coil region" evidence="3">
    <location>
        <begin position="239"/>
        <end position="295"/>
    </location>
</feature>